<dbReference type="Pfam" id="PF00847">
    <property type="entry name" value="AP2"/>
    <property type="match status" value="1"/>
</dbReference>
<gene>
    <name evidence="11" type="primary">LOC112275149</name>
    <name evidence="10" type="ORF">PHYPA_027372</name>
</gene>
<evidence type="ECO:0000313" key="11">
    <source>
        <dbReference type="EnsemblPlants" id="PAC:32904980.CDS.1"/>
    </source>
</evidence>
<reference evidence="10 12" key="1">
    <citation type="journal article" date="2008" name="Science">
        <title>The Physcomitrella genome reveals evolutionary insights into the conquest of land by plants.</title>
        <authorList>
            <person name="Rensing S."/>
            <person name="Lang D."/>
            <person name="Zimmer A."/>
            <person name="Terry A."/>
            <person name="Salamov A."/>
            <person name="Shapiro H."/>
            <person name="Nishiyama T."/>
            <person name="Perroud P.-F."/>
            <person name="Lindquist E."/>
            <person name="Kamisugi Y."/>
            <person name="Tanahashi T."/>
            <person name="Sakakibara K."/>
            <person name="Fujita T."/>
            <person name="Oishi K."/>
            <person name="Shin-I T."/>
            <person name="Kuroki Y."/>
            <person name="Toyoda A."/>
            <person name="Suzuki Y."/>
            <person name="Hashimoto A."/>
            <person name="Yamaguchi K."/>
            <person name="Sugano A."/>
            <person name="Kohara Y."/>
            <person name="Fujiyama A."/>
            <person name="Anterola A."/>
            <person name="Aoki S."/>
            <person name="Ashton N."/>
            <person name="Barbazuk W.B."/>
            <person name="Barker E."/>
            <person name="Bennetzen J."/>
            <person name="Bezanilla M."/>
            <person name="Blankenship R."/>
            <person name="Cho S.H."/>
            <person name="Dutcher S."/>
            <person name="Estelle M."/>
            <person name="Fawcett J.A."/>
            <person name="Gundlach H."/>
            <person name="Hanada K."/>
            <person name="Heyl A."/>
            <person name="Hicks K.A."/>
            <person name="Hugh J."/>
            <person name="Lohr M."/>
            <person name="Mayer K."/>
            <person name="Melkozernov A."/>
            <person name="Murata T."/>
            <person name="Nelson D."/>
            <person name="Pils B."/>
            <person name="Prigge M."/>
            <person name="Reiss B."/>
            <person name="Renner T."/>
            <person name="Rombauts S."/>
            <person name="Rushton P."/>
            <person name="Sanderfoot A."/>
            <person name="Schween G."/>
            <person name="Shiu S.-H."/>
            <person name="Stueber K."/>
            <person name="Theodoulou F.L."/>
            <person name="Tu H."/>
            <person name="Van de Peer Y."/>
            <person name="Verrier P.J."/>
            <person name="Waters E."/>
            <person name="Wood A."/>
            <person name="Yang L."/>
            <person name="Cove D."/>
            <person name="Cuming A."/>
            <person name="Hasebe M."/>
            <person name="Lucas S."/>
            <person name="Mishler D.B."/>
            <person name="Reski R."/>
            <person name="Grigoriev I."/>
            <person name="Quatrano R.S."/>
            <person name="Boore J.L."/>
        </authorList>
    </citation>
    <scope>NUCLEOTIDE SEQUENCE [LARGE SCALE GENOMIC DNA]</scope>
    <source>
        <strain evidence="11 12">cv. Gransden 2004</strain>
    </source>
</reference>
<dbReference type="EnsemblPlants" id="Pp3c22_20520V3.2">
    <property type="protein sequence ID" value="PAC:32904981.CDS.1"/>
    <property type="gene ID" value="Pp3c22_20520"/>
</dbReference>
<dbReference type="Gene3D" id="3.30.730.10">
    <property type="entry name" value="AP2/ERF domain"/>
    <property type="match status" value="1"/>
</dbReference>
<dbReference type="Gramene" id="Pp3c22_20520V3.4">
    <property type="protein sequence ID" value="PAC:32904983.CDS.1"/>
    <property type="gene ID" value="Pp3c22_20520"/>
</dbReference>
<evidence type="ECO:0000256" key="4">
    <source>
        <dbReference type="ARBA" id="ARBA00023159"/>
    </source>
</evidence>
<proteinExistence type="inferred from homology"/>
<dbReference type="InterPro" id="IPR036955">
    <property type="entry name" value="AP2/ERF_dom_sf"/>
</dbReference>
<evidence type="ECO:0000256" key="3">
    <source>
        <dbReference type="ARBA" id="ARBA00023125"/>
    </source>
</evidence>
<dbReference type="KEGG" id="ppp:112275149"/>
<dbReference type="GeneID" id="112275149"/>
<dbReference type="GO" id="GO:0003700">
    <property type="term" value="F:DNA-binding transcription factor activity"/>
    <property type="evidence" value="ECO:0007669"/>
    <property type="project" value="InterPro"/>
</dbReference>
<evidence type="ECO:0000313" key="12">
    <source>
        <dbReference type="Proteomes" id="UP000006727"/>
    </source>
</evidence>
<dbReference type="InterPro" id="IPR045277">
    <property type="entry name" value="DRE1A-I"/>
</dbReference>
<dbReference type="EnsemblPlants" id="Pp3c22_20520V3.1">
    <property type="protein sequence ID" value="PAC:32904980.CDS.1"/>
    <property type="gene ID" value="Pp3c22_20520"/>
</dbReference>
<dbReference type="OrthoDB" id="1918918at2759"/>
<comment type="similarity">
    <text evidence="7">Belongs to the AP2/ERF transcription factor family. ERF subfamily.</text>
</comment>
<dbReference type="Gramene" id="Pp3c22_20520V3.5">
    <property type="protein sequence ID" value="PAC:32904984.CDS.1"/>
    <property type="gene ID" value="Pp3c22_20520"/>
</dbReference>
<dbReference type="PANTHER" id="PTHR31839">
    <property type="entry name" value="DEHYDRATION-RESPONSIVE ELEMENT-BINDING PROTEIN 1D"/>
    <property type="match status" value="1"/>
</dbReference>
<dbReference type="Proteomes" id="UP000006727">
    <property type="component" value="Chromosome 22"/>
</dbReference>
<keyword evidence="2" id="KW-0805">Transcription regulation</keyword>
<dbReference type="Gramene" id="Pp3c22_20520V3.6">
    <property type="protein sequence ID" value="PAC:32904985.CDS.1"/>
    <property type="gene ID" value="Pp3c22_20520"/>
</dbReference>
<dbReference type="SMART" id="SM00380">
    <property type="entry name" value="AP2"/>
    <property type="match status" value="1"/>
</dbReference>
<dbReference type="SUPFAM" id="SSF54171">
    <property type="entry name" value="DNA-binding domain"/>
    <property type="match status" value="1"/>
</dbReference>
<evidence type="ECO:0000256" key="2">
    <source>
        <dbReference type="ARBA" id="ARBA00023015"/>
    </source>
</evidence>
<dbReference type="EnsemblPlants" id="Pp3c22_20520V3.6">
    <property type="protein sequence ID" value="PAC:32904985.CDS.1"/>
    <property type="gene ID" value="Pp3c22_20520"/>
</dbReference>
<reference evidence="11" key="3">
    <citation type="submission" date="2020-12" db="UniProtKB">
        <authorList>
            <consortium name="EnsemblPlants"/>
        </authorList>
    </citation>
    <scope>IDENTIFICATION</scope>
</reference>
<dbReference type="EnsemblPlants" id="Pp3c22_20520V3.4">
    <property type="protein sequence ID" value="PAC:32904983.CDS.1"/>
    <property type="gene ID" value="Pp3c22_20520"/>
</dbReference>
<dbReference type="EnsemblPlants" id="Pp3c22_20520V3.3">
    <property type="protein sequence ID" value="PAC:32904982.CDS.1"/>
    <property type="gene ID" value="Pp3c22_20520"/>
</dbReference>
<dbReference type="PANTHER" id="PTHR31839:SF2">
    <property type="entry name" value="DEHYDRATION-RESPONSIVE ELEMENT-BINDING PROTEIN 1D"/>
    <property type="match status" value="1"/>
</dbReference>
<evidence type="ECO:0000259" key="9">
    <source>
        <dbReference type="PROSITE" id="PS51032"/>
    </source>
</evidence>
<keyword evidence="3" id="KW-0238">DNA-binding</keyword>
<dbReference type="Gramene" id="Pp3c22_20520V3.2">
    <property type="protein sequence ID" value="PAC:32904981.CDS.1"/>
    <property type="gene ID" value="Pp3c22_20520"/>
</dbReference>
<feature type="domain" description="AP2/ERF" evidence="9">
    <location>
        <begin position="106"/>
        <end position="166"/>
    </location>
</feature>
<keyword evidence="12" id="KW-1185">Reference proteome</keyword>
<dbReference type="CDD" id="cd00018">
    <property type="entry name" value="AP2"/>
    <property type="match status" value="1"/>
</dbReference>
<evidence type="ECO:0000313" key="10">
    <source>
        <dbReference type="EMBL" id="PNR31056.1"/>
    </source>
</evidence>
<comment type="subcellular location">
    <subcellularLocation>
        <location evidence="1">Nucleus</location>
    </subcellularLocation>
</comment>
<dbReference type="PROSITE" id="PS51032">
    <property type="entry name" value="AP2_ERF"/>
    <property type="match status" value="1"/>
</dbReference>
<evidence type="ECO:0000256" key="5">
    <source>
        <dbReference type="ARBA" id="ARBA00023163"/>
    </source>
</evidence>
<protein>
    <recommendedName>
        <fullName evidence="9">AP2/ERF domain-containing protein</fullName>
    </recommendedName>
</protein>
<dbReference type="EMBL" id="ABEU02000022">
    <property type="protein sequence ID" value="PNR31056.1"/>
    <property type="molecule type" value="Genomic_DNA"/>
</dbReference>
<dbReference type="GO" id="GO:0003677">
    <property type="term" value="F:DNA binding"/>
    <property type="evidence" value="ECO:0007669"/>
    <property type="project" value="UniProtKB-KW"/>
</dbReference>
<dbReference type="RefSeq" id="XP_024361006.1">
    <property type="nucleotide sequence ID" value="XM_024505238.2"/>
</dbReference>
<sequence>MNLTISSILEHGKPKSKTWWDSCGGSNKGREQGLLLPSKIDSSRVKKEIEECKSESSQEGERKGMRLAAKDNSGRNASRFRNIDLNKMPSAWDTDDASVGTGDTTAFRGVRHRPELNKWVTEIRPTSQKRKIWLGTYETPEEAARAYDVGIFYTKKKIPYNFEDSPQQLQLHPIPPELPWESFAALVKQRATSAAKRARVPSSS</sequence>
<dbReference type="PaxDb" id="3218-PP1S225_102V6.1"/>
<keyword evidence="6" id="KW-0539">Nucleus</keyword>
<reference evidence="10 12" key="2">
    <citation type="journal article" date="2018" name="Plant J.">
        <title>The Physcomitrella patens chromosome-scale assembly reveals moss genome structure and evolution.</title>
        <authorList>
            <person name="Lang D."/>
            <person name="Ullrich K.K."/>
            <person name="Murat F."/>
            <person name="Fuchs J."/>
            <person name="Jenkins J."/>
            <person name="Haas F.B."/>
            <person name="Piednoel M."/>
            <person name="Gundlach H."/>
            <person name="Van Bel M."/>
            <person name="Meyberg R."/>
            <person name="Vives C."/>
            <person name="Morata J."/>
            <person name="Symeonidi A."/>
            <person name="Hiss M."/>
            <person name="Muchero W."/>
            <person name="Kamisugi Y."/>
            <person name="Saleh O."/>
            <person name="Blanc G."/>
            <person name="Decker E.L."/>
            <person name="van Gessel N."/>
            <person name="Grimwood J."/>
            <person name="Hayes R.D."/>
            <person name="Graham S.W."/>
            <person name="Gunter L.E."/>
            <person name="McDaniel S.F."/>
            <person name="Hoernstein S.N.W."/>
            <person name="Larsson A."/>
            <person name="Li F.W."/>
            <person name="Perroud P.F."/>
            <person name="Phillips J."/>
            <person name="Ranjan P."/>
            <person name="Rokshar D.S."/>
            <person name="Rothfels C.J."/>
            <person name="Schneider L."/>
            <person name="Shu S."/>
            <person name="Stevenson D.W."/>
            <person name="Thummler F."/>
            <person name="Tillich M."/>
            <person name="Villarreal Aguilar J.C."/>
            <person name="Widiez T."/>
            <person name="Wong G.K."/>
            <person name="Wymore A."/>
            <person name="Zhang Y."/>
            <person name="Zimmer A.D."/>
            <person name="Quatrano R.S."/>
            <person name="Mayer K.F.X."/>
            <person name="Goodstein D."/>
            <person name="Casacuberta J.M."/>
            <person name="Vandepoele K."/>
            <person name="Reski R."/>
            <person name="Cuming A.C."/>
            <person name="Tuskan G.A."/>
            <person name="Maumus F."/>
            <person name="Salse J."/>
            <person name="Schmutz J."/>
            <person name="Rensing S.A."/>
        </authorList>
    </citation>
    <scope>NUCLEOTIDE SEQUENCE [LARGE SCALE GENOMIC DNA]</scope>
    <source>
        <strain evidence="11 12">cv. Gransden 2004</strain>
    </source>
</reference>
<dbReference type="EnsemblPlants" id="Pp3c22_20520V3.5">
    <property type="protein sequence ID" value="PAC:32904984.CDS.1"/>
    <property type="gene ID" value="Pp3c22_20520"/>
</dbReference>
<dbReference type="InterPro" id="IPR016177">
    <property type="entry name" value="DNA-bd_dom_sf"/>
</dbReference>
<keyword evidence="5" id="KW-0804">Transcription</keyword>
<evidence type="ECO:0000256" key="1">
    <source>
        <dbReference type="ARBA" id="ARBA00004123"/>
    </source>
</evidence>
<evidence type="ECO:0000256" key="7">
    <source>
        <dbReference type="ARBA" id="ARBA00024343"/>
    </source>
</evidence>
<dbReference type="GO" id="GO:0005634">
    <property type="term" value="C:nucleus"/>
    <property type="evidence" value="ECO:0007669"/>
    <property type="project" value="UniProtKB-SubCell"/>
</dbReference>
<dbReference type="Gramene" id="Pp3c22_20520V3.3">
    <property type="protein sequence ID" value="PAC:32904982.CDS.1"/>
    <property type="gene ID" value="Pp3c22_20520"/>
</dbReference>
<dbReference type="Gramene" id="Pp3c22_20520V3.1">
    <property type="protein sequence ID" value="PAC:32904980.CDS.1"/>
    <property type="gene ID" value="Pp3c22_20520"/>
</dbReference>
<evidence type="ECO:0000256" key="6">
    <source>
        <dbReference type="ARBA" id="ARBA00023242"/>
    </source>
</evidence>
<organism evidence="10">
    <name type="scientific">Physcomitrium patens</name>
    <name type="common">Spreading-leaved earth moss</name>
    <name type="synonym">Physcomitrella patens</name>
    <dbReference type="NCBI Taxonomy" id="3218"/>
    <lineage>
        <taxon>Eukaryota</taxon>
        <taxon>Viridiplantae</taxon>
        <taxon>Streptophyta</taxon>
        <taxon>Embryophyta</taxon>
        <taxon>Bryophyta</taxon>
        <taxon>Bryophytina</taxon>
        <taxon>Bryopsida</taxon>
        <taxon>Funariidae</taxon>
        <taxon>Funariales</taxon>
        <taxon>Funariaceae</taxon>
        <taxon>Physcomitrium</taxon>
    </lineage>
</organism>
<accession>A0A2K1IP52</accession>
<dbReference type="AlphaFoldDB" id="A0A2K1IP52"/>
<dbReference type="InterPro" id="IPR001471">
    <property type="entry name" value="AP2/ERF_dom"/>
</dbReference>
<name>A0A2K1IP52_PHYPA</name>
<keyword evidence="4" id="KW-0010">Activator</keyword>
<feature type="region of interest" description="Disordered" evidence="8">
    <location>
        <begin position="12"/>
        <end position="35"/>
    </location>
</feature>
<evidence type="ECO:0000256" key="8">
    <source>
        <dbReference type="SAM" id="MobiDB-lite"/>
    </source>
</evidence>